<name>A0A8J4UNI6_CLAMG</name>
<protein>
    <submittedName>
        <fullName evidence="1">3',5'-cyclic adenosine monophosphate phosphodiesterase CpdA</fullName>
    </submittedName>
</protein>
<accession>A0A8J4UNI6</accession>
<dbReference type="AlphaFoldDB" id="A0A8J4UNI6"/>
<dbReference type="Proteomes" id="UP000727407">
    <property type="component" value="Unassembled WGS sequence"/>
</dbReference>
<dbReference type="EMBL" id="QNUK01000184">
    <property type="protein sequence ID" value="KAF5898895.1"/>
    <property type="molecule type" value="Genomic_DNA"/>
</dbReference>
<evidence type="ECO:0000313" key="2">
    <source>
        <dbReference type="Proteomes" id="UP000727407"/>
    </source>
</evidence>
<reference evidence="1" key="1">
    <citation type="submission" date="2020-07" db="EMBL/GenBank/DDBJ databases">
        <title>Clarias magur genome sequencing, assembly and annotation.</title>
        <authorList>
            <person name="Kushwaha B."/>
            <person name="Kumar R."/>
            <person name="Das P."/>
            <person name="Joshi C.G."/>
            <person name="Kumar D."/>
            <person name="Nagpure N.S."/>
            <person name="Pandey M."/>
            <person name="Agarwal S."/>
            <person name="Srivastava S."/>
            <person name="Singh M."/>
            <person name="Sahoo L."/>
            <person name="Jayasankar P."/>
            <person name="Meher P.K."/>
            <person name="Koringa P.G."/>
            <person name="Iquebal M.A."/>
            <person name="Das S.P."/>
            <person name="Bit A."/>
            <person name="Patnaik S."/>
            <person name="Patel N."/>
            <person name="Shah T.M."/>
            <person name="Hinsu A."/>
            <person name="Jena J.K."/>
        </authorList>
    </citation>
    <scope>NUCLEOTIDE SEQUENCE</scope>
    <source>
        <strain evidence="1">CIFAMagur01</strain>
        <tissue evidence="1">Testis</tissue>
    </source>
</reference>
<gene>
    <name evidence="1" type="primary">cpdA</name>
    <name evidence="1" type="ORF">DAT39_011406</name>
</gene>
<sequence>MWERCSAYVWGGTHPSHRSVGAEWVRVLAEGAGIASENVFREEMEAFVEERKSPCKFLALVVKRSANLSRYELRPEA</sequence>
<evidence type="ECO:0000313" key="1">
    <source>
        <dbReference type="EMBL" id="KAF5898895.1"/>
    </source>
</evidence>
<keyword evidence="2" id="KW-1185">Reference proteome</keyword>
<comment type="caution">
    <text evidence="1">The sequence shown here is derived from an EMBL/GenBank/DDBJ whole genome shotgun (WGS) entry which is preliminary data.</text>
</comment>
<proteinExistence type="predicted"/>
<organism evidence="1 2">
    <name type="scientific">Clarias magur</name>
    <name type="common">Asian catfish</name>
    <name type="synonym">Macropteronotus magur</name>
    <dbReference type="NCBI Taxonomy" id="1594786"/>
    <lineage>
        <taxon>Eukaryota</taxon>
        <taxon>Metazoa</taxon>
        <taxon>Chordata</taxon>
        <taxon>Craniata</taxon>
        <taxon>Vertebrata</taxon>
        <taxon>Euteleostomi</taxon>
        <taxon>Actinopterygii</taxon>
        <taxon>Neopterygii</taxon>
        <taxon>Teleostei</taxon>
        <taxon>Ostariophysi</taxon>
        <taxon>Siluriformes</taxon>
        <taxon>Clariidae</taxon>
        <taxon>Clarias</taxon>
    </lineage>
</organism>